<evidence type="ECO:0000256" key="5">
    <source>
        <dbReference type="ARBA" id="ARBA00023288"/>
    </source>
</evidence>
<keyword evidence="9" id="KW-1185">Reference proteome</keyword>
<dbReference type="InterPro" id="IPR050975">
    <property type="entry name" value="Sleep_regulator"/>
</dbReference>
<dbReference type="InterPro" id="IPR031424">
    <property type="entry name" value="QVR-like"/>
</dbReference>
<dbReference type="PANTHER" id="PTHR33562">
    <property type="entry name" value="ATILLA, ISOFORM B-RELATED-RELATED"/>
    <property type="match status" value="1"/>
</dbReference>
<feature type="chain" id="PRO_5008905751" evidence="7">
    <location>
        <begin position="23"/>
        <end position="252"/>
    </location>
</feature>
<evidence type="ECO:0000313" key="9">
    <source>
        <dbReference type="Proteomes" id="UP000094527"/>
    </source>
</evidence>
<accession>A0A1D2NMI4</accession>
<evidence type="ECO:0000256" key="7">
    <source>
        <dbReference type="SAM" id="SignalP"/>
    </source>
</evidence>
<evidence type="ECO:0000313" key="8">
    <source>
        <dbReference type="EMBL" id="ODN06305.1"/>
    </source>
</evidence>
<evidence type="ECO:0000256" key="3">
    <source>
        <dbReference type="ARBA" id="ARBA00022729"/>
    </source>
</evidence>
<reference evidence="8 9" key="1">
    <citation type="journal article" date="2016" name="Genome Biol. Evol.">
        <title>Gene Family Evolution Reflects Adaptation to Soil Environmental Stressors in the Genome of the Collembolan Orchesella cincta.</title>
        <authorList>
            <person name="Faddeeva-Vakhrusheva A."/>
            <person name="Derks M.F."/>
            <person name="Anvar S.Y."/>
            <person name="Agamennone V."/>
            <person name="Suring W."/>
            <person name="Smit S."/>
            <person name="van Straalen N.M."/>
            <person name="Roelofs D."/>
        </authorList>
    </citation>
    <scope>NUCLEOTIDE SEQUENCE [LARGE SCALE GENOMIC DNA]</scope>
    <source>
        <tissue evidence="8">Mixed pool</tissue>
    </source>
</reference>
<protein>
    <submittedName>
        <fullName evidence="8">Uncharacterized protein</fullName>
    </submittedName>
</protein>
<dbReference type="GO" id="GO:0030431">
    <property type="term" value="P:sleep"/>
    <property type="evidence" value="ECO:0007669"/>
    <property type="project" value="InterPro"/>
</dbReference>
<evidence type="ECO:0000256" key="1">
    <source>
        <dbReference type="ARBA" id="ARBA00004589"/>
    </source>
</evidence>
<keyword evidence="5" id="KW-0449">Lipoprotein</keyword>
<dbReference type="GO" id="GO:0098552">
    <property type="term" value="C:side of membrane"/>
    <property type="evidence" value="ECO:0007669"/>
    <property type="project" value="UniProtKB-KW"/>
</dbReference>
<feature type="signal peptide" evidence="7">
    <location>
        <begin position="1"/>
        <end position="22"/>
    </location>
</feature>
<sequence length="252" mass="27681">MASKICFQVFVAVILLLQSVFSLKCYTCNSAKDEGCSASPPPEKYLIECSHDTMEILNDFHRQTKLEEAASAKHDHGHDHDDSEHGHEHHRHEMESMPAASTAPAPLLEDPSETTQLPDASTPAALANDRQARSVDANMNEPGSLITAAVKLPKEATFCRKNSYHIPEQVNGPDSKFESTIRIIRTCGWIAEEKKEGASNKTDCKWIVNAGTQIDQCVCTGDGCNAGSYLESLKSHTLILFAVITASFYYVL</sequence>
<evidence type="ECO:0000256" key="2">
    <source>
        <dbReference type="ARBA" id="ARBA00022622"/>
    </source>
</evidence>
<evidence type="ECO:0000256" key="6">
    <source>
        <dbReference type="SAM" id="MobiDB-lite"/>
    </source>
</evidence>
<keyword evidence="4" id="KW-0325">Glycoprotein</keyword>
<feature type="region of interest" description="Disordered" evidence="6">
    <location>
        <begin position="69"/>
        <end position="120"/>
    </location>
</feature>
<dbReference type="Proteomes" id="UP000094527">
    <property type="component" value="Unassembled WGS sequence"/>
</dbReference>
<dbReference type="GO" id="GO:0032222">
    <property type="term" value="P:regulation of synaptic transmission, cholinergic"/>
    <property type="evidence" value="ECO:0007669"/>
    <property type="project" value="InterPro"/>
</dbReference>
<comment type="subcellular location">
    <subcellularLocation>
        <location evidence="1">Membrane</location>
        <topology evidence="1">Lipid-anchor</topology>
        <topology evidence="1">GPI-anchor</topology>
    </subcellularLocation>
</comment>
<gene>
    <name evidence="8" type="ORF">Ocin01_00347</name>
</gene>
<comment type="caution">
    <text evidence="8">The sequence shown here is derived from an EMBL/GenBank/DDBJ whole genome shotgun (WGS) entry which is preliminary data.</text>
</comment>
<keyword evidence="3 7" id="KW-0732">Signal</keyword>
<keyword evidence="2" id="KW-0336">GPI-anchor</keyword>
<dbReference type="PANTHER" id="PTHR33562:SF2">
    <property type="entry name" value="PROTEIN QUIVER"/>
    <property type="match status" value="1"/>
</dbReference>
<name>A0A1D2NMI4_ORCCI</name>
<dbReference type="EMBL" id="LJIJ01000007">
    <property type="protein sequence ID" value="ODN06305.1"/>
    <property type="molecule type" value="Genomic_DNA"/>
</dbReference>
<evidence type="ECO:0000256" key="4">
    <source>
        <dbReference type="ARBA" id="ARBA00023180"/>
    </source>
</evidence>
<dbReference type="Pfam" id="PF17064">
    <property type="entry name" value="QVR"/>
    <property type="match status" value="1"/>
</dbReference>
<proteinExistence type="predicted"/>
<organism evidence="8 9">
    <name type="scientific">Orchesella cincta</name>
    <name type="common">Springtail</name>
    <name type="synonym">Podura cincta</name>
    <dbReference type="NCBI Taxonomy" id="48709"/>
    <lineage>
        <taxon>Eukaryota</taxon>
        <taxon>Metazoa</taxon>
        <taxon>Ecdysozoa</taxon>
        <taxon>Arthropoda</taxon>
        <taxon>Hexapoda</taxon>
        <taxon>Collembola</taxon>
        <taxon>Entomobryomorpha</taxon>
        <taxon>Entomobryoidea</taxon>
        <taxon>Orchesellidae</taxon>
        <taxon>Orchesellinae</taxon>
        <taxon>Orchesella</taxon>
    </lineage>
</organism>
<dbReference type="AlphaFoldDB" id="A0A1D2NMI4"/>
<feature type="compositionally biased region" description="Basic and acidic residues" evidence="6">
    <location>
        <begin position="69"/>
        <end position="95"/>
    </location>
</feature>
<keyword evidence="2" id="KW-0472">Membrane</keyword>